<dbReference type="KEGG" id="nta:107774936"/>
<protein>
    <recommendedName>
        <fullName evidence="3">Polyprotein</fullName>
    </recommendedName>
</protein>
<dbReference type="PaxDb" id="4097-A0A1S3YCX2"/>
<gene>
    <name evidence="2" type="primary">LOC107774936</name>
</gene>
<dbReference type="PANTHER" id="PTHR35317">
    <property type="entry name" value="OS04G0629600 PROTEIN"/>
    <property type="match status" value="1"/>
</dbReference>
<evidence type="ECO:0000256" key="1">
    <source>
        <dbReference type="SAM" id="MobiDB-lite"/>
    </source>
</evidence>
<evidence type="ECO:0000313" key="2">
    <source>
        <dbReference type="RefSeq" id="XP_016450086.1"/>
    </source>
</evidence>
<reference evidence="2" key="1">
    <citation type="submission" date="2025-08" db="UniProtKB">
        <authorList>
            <consortium name="RefSeq"/>
        </authorList>
    </citation>
    <scope>IDENTIFICATION</scope>
</reference>
<name>A0A1S3YCX2_TOBAC</name>
<dbReference type="RefSeq" id="XP_016450086.1">
    <property type="nucleotide sequence ID" value="XM_016594600.1"/>
</dbReference>
<dbReference type="Pfam" id="PF14223">
    <property type="entry name" value="Retrotran_gag_2"/>
    <property type="match status" value="1"/>
</dbReference>
<feature type="compositionally biased region" description="Basic residues" evidence="1">
    <location>
        <begin position="233"/>
        <end position="250"/>
    </location>
</feature>
<dbReference type="PANTHER" id="PTHR35317:SF8">
    <property type="entry name" value="CCHC-TYPE DOMAIN-CONTAINING PROTEIN"/>
    <property type="match status" value="1"/>
</dbReference>
<dbReference type="AlphaFoldDB" id="A0A1S3YCX2"/>
<proteinExistence type="predicted"/>
<sequence>LTAILTQNKLEGPNYVDWKLNLDIVLIAEKYKFVLNEVCPEKPGDDATDDEQQAYQKWIKADEMARCYILASMSNVLQHQHQSMESAYDILENLKEIFRDQNRAAKQTAMKALLNTKMVEGSSVRDHVLKMMSLLNELEVLGANIDKDTQVEMILQTLPDSFQQFRLNYNMNKMDLSLAKLLNELQSAETIIKSQAPPVALNFEAGSSSKPRGGQKKKKAQKPSVGGATAGVKKAKGKCYHCKQPMHHKK</sequence>
<feature type="non-terminal residue" evidence="2">
    <location>
        <position position="1"/>
    </location>
</feature>
<accession>A0A1S3YCX2</accession>
<feature type="region of interest" description="Disordered" evidence="1">
    <location>
        <begin position="202"/>
        <end position="250"/>
    </location>
</feature>
<evidence type="ECO:0008006" key="3">
    <source>
        <dbReference type="Google" id="ProtNLM"/>
    </source>
</evidence>
<dbReference type="OrthoDB" id="413361at2759"/>
<organism evidence="2">
    <name type="scientific">Nicotiana tabacum</name>
    <name type="common">Common tobacco</name>
    <dbReference type="NCBI Taxonomy" id="4097"/>
    <lineage>
        <taxon>Eukaryota</taxon>
        <taxon>Viridiplantae</taxon>
        <taxon>Streptophyta</taxon>
        <taxon>Embryophyta</taxon>
        <taxon>Tracheophyta</taxon>
        <taxon>Spermatophyta</taxon>
        <taxon>Magnoliopsida</taxon>
        <taxon>eudicotyledons</taxon>
        <taxon>Gunneridae</taxon>
        <taxon>Pentapetalae</taxon>
        <taxon>asterids</taxon>
        <taxon>lamiids</taxon>
        <taxon>Solanales</taxon>
        <taxon>Solanaceae</taxon>
        <taxon>Nicotianoideae</taxon>
        <taxon>Nicotianeae</taxon>
        <taxon>Nicotiana</taxon>
    </lineage>
</organism>
<dbReference type="OMA" id="CKLAKGS"/>